<feature type="domain" description="F-box" evidence="1">
    <location>
        <begin position="243"/>
        <end position="290"/>
    </location>
</feature>
<comment type="caution">
    <text evidence="2">The sequence shown here is derived from an EMBL/GenBank/DDBJ whole genome shotgun (WGS) entry which is preliminary data.</text>
</comment>
<accession>A0A167DJU9</accession>
<gene>
    <name evidence="2" type="ORF">CI238_06935</name>
</gene>
<sequence>MAVGSNSPNYRCAICGGPFGTFTIAHHSRSQDEKDPERLEGVWTTDGDYWGLDPYYYDEADVAWLNKARVLGLNSTAEFDTTRAFISGVGSIEPTHGYFEITPANRGDDPNVPGQNLRRFSCYFDETEIEPVFPFHPCCYELLLLNLFEEHNIQATHLDKDILYNVMFELATEPSSLYLRLDYGVEMSSTFKPKPGRDPITVIPLISDGASGTLYDLSGYAAMRPFDLEEYSSVLSVIPPATSDPFAKLPLEVLALMASFLDTKSIFQLIRTSRMMFLAVVQNRIFWKRHLQVWYRWYFEWQKILLEDTDPYLQKADLMQIAFKIDRPERSDAISGIIMTNRRRIWGVCDQLTQRYAARHRLQHGD</sequence>
<dbReference type="EMBL" id="LFIW01001005">
    <property type="protein sequence ID" value="KZL83974.1"/>
    <property type="molecule type" value="Genomic_DNA"/>
</dbReference>
<dbReference type="InterPro" id="IPR001810">
    <property type="entry name" value="F-box_dom"/>
</dbReference>
<dbReference type="PROSITE" id="PS50181">
    <property type="entry name" value="FBOX"/>
    <property type="match status" value="1"/>
</dbReference>
<name>A0A167DJU9_COLIC</name>
<reference evidence="2 3" key="1">
    <citation type="submission" date="2015-06" db="EMBL/GenBank/DDBJ databases">
        <title>Survival trade-offs in plant roots during colonization by closely related pathogenic and mutualistic fungi.</title>
        <authorList>
            <person name="Hacquard S."/>
            <person name="Kracher B."/>
            <person name="Hiruma K."/>
            <person name="Weinman A."/>
            <person name="Muench P."/>
            <person name="Garrido Oter R."/>
            <person name="Ver Loren van Themaat E."/>
            <person name="Dallerey J.-F."/>
            <person name="Damm U."/>
            <person name="Henrissat B."/>
            <person name="Lespinet O."/>
            <person name="Thon M."/>
            <person name="Kemen E."/>
            <person name="McHardy A.C."/>
            <person name="Schulze-Lefert P."/>
            <person name="O'Connell R.J."/>
        </authorList>
    </citation>
    <scope>NUCLEOTIDE SEQUENCE [LARGE SCALE GENOMIC DNA]</scope>
    <source>
        <strain evidence="2 3">MAFF 238704</strain>
    </source>
</reference>
<dbReference type="Proteomes" id="UP000076584">
    <property type="component" value="Unassembled WGS sequence"/>
</dbReference>
<dbReference type="AlphaFoldDB" id="A0A167DJU9"/>
<keyword evidence="3" id="KW-1185">Reference proteome</keyword>
<evidence type="ECO:0000259" key="1">
    <source>
        <dbReference type="PROSITE" id="PS50181"/>
    </source>
</evidence>
<proteinExistence type="predicted"/>
<dbReference type="InterPro" id="IPR036047">
    <property type="entry name" value="F-box-like_dom_sf"/>
</dbReference>
<protein>
    <submittedName>
        <fullName evidence="2">F-box domain protein</fullName>
    </submittedName>
</protein>
<dbReference type="SUPFAM" id="SSF81383">
    <property type="entry name" value="F-box domain"/>
    <property type="match status" value="1"/>
</dbReference>
<organism evidence="2 3">
    <name type="scientific">Colletotrichum incanum</name>
    <name type="common">Soybean anthracnose fungus</name>
    <dbReference type="NCBI Taxonomy" id="1573173"/>
    <lineage>
        <taxon>Eukaryota</taxon>
        <taxon>Fungi</taxon>
        <taxon>Dikarya</taxon>
        <taxon>Ascomycota</taxon>
        <taxon>Pezizomycotina</taxon>
        <taxon>Sordariomycetes</taxon>
        <taxon>Hypocreomycetidae</taxon>
        <taxon>Glomerellales</taxon>
        <taxon>Glomerellaceae</taxon>
        <taxon>Colletotrichum</taxon>
        <taxon>Colletotrichum spaethianum species complex</taxon>
    </lineage>
</organism>
<evidence type="ECO:0000313" key="3">
    <source>
        <dbReference type="Proteomes" id="UP000076584"/>
    </source>
</evidence>
<evidence type="ECO:0000313" key="2">
    <source>
        <dbReference type="EMBL" id="KZL83974.1"/>
    </source>
</evidence>
<dbReference type="STRING" id="1573173.A0A167DJU9"/>